<keyword evidence="3" id="KW-0812">Transmembrane</keyword>
<evidence type="ECO:0000256" key="6">
    <source>
        <dbReference type="ARBA" id="ARBA00023136"/>
    </source>
</evidence>
<reference evidence="9" key="1">
    <citation type="journal article" date="2019" name="Int. J. Syst. Evol. Microbiol.">
        <title>The Global Catalogue of Microorganisms (GCM) 10K type strain sequencing project: providing services to taxonomists for standard genome sequencing and annotation.</title>
        <authorList>
            <consortium name="The Broad Institute Genomics Platform"/>
            <consortium name="The Broad Institute Genome Sequencing Center for Infectious Disease"/>
            <person name="Wu L."/>
            <person name="Ma J."/>
        </authorList>
    </citation>
    <scope>NUCLEOTIDE SEQUENCE [LARGE SCALE GENOMIC DNA]</scope>
    <source>
        <strain evidence="9">JCM 6307</strain>
    </source>
</reference>
<accession>A0ABP5Z5R0</accession>
<dbReference type="Pfam" id="PF00781">
    <property type="entry name" value="DAGK_cat"/>
    <property type="match status" value="1"/>
</dbReference>
<evidence type="ECO:0000259" key="7">
    <source>
        <dbReference type="PROSITE" id="PS50146"/>
    </source>
</evidence>
<evidence type="ECO:0000256" key="5">
    <source>
        <dbReference type="ARBA" id="ARBA00022989"/>
    </source>
</evidence>
<gene>
    <name evidence="8" type="ORF">GCM10010406_29550</name>
</gene>
<evidence type="ECO:0000256" key="3">
    <source>
        <dbReference type="ARBA" id="ARBA00022692"/>
    </source>
</evidence>
<comment type="caution">
    <text evidence="8">The sequence shown here is derived from an EMBL/GenBank/DDBJ whole genome shotgun (WGS) entry which is preliminary data.</text>
</comment>
<dbReference type="SMART" id="SM00014">
    <property type="entry name" value="acidPPc"/>
    <property type="match status" value="1"/>
</dbReference>
<dbReference type="PANTHER" id="PTHR14969:SF62">
    <property type="entry name" value="DECAPRENYLPHOSPHORYL-5-PHOSPHORIBOSE PHOSPHATASE RV3807C-RELATED"/>
    <property type="match status" value="1"/>
</dbReference>
<dbReference type="InterPro" id="IPR017438">
    <property type="entry name" value="ATP-NAD_kinase_N"/>
</dbReference>
<dbReference type="PROSITE" id="PS50146">
    <property type="entry name" value="DAGK"/>
    <property type="match status" value="1"/>
</dbReference>
<evidence type="ECO:0000256" key="4">
    <source>
        <dbReference type="ARBA" id="ARBA00022801"/>
    </source>
</evidence>
<sequence length="539" mass="55214">MSRITDRLHAVDRAVFDQVAVRSWPGAEPVLPRLSRSANRGMLWFGVAAGLAVFGGARGRRAALRGLGSLAAASLTVNTVGKRTVRRRRPLLVGVPPSRHLHRQPFTTSFPSGHSASAAAFAAGVALESRRLGTLVAPAAWSVAFSRIYTGVHYPGDVLAGLALGVGAALAVRGLVPSRDGTAVPARPRADAPALPGGEGLITVLNPLSGPPPLITDPAHRLRTALPRAEVVVRDEDDDLVEVLEDAARRAAERGGALGVHGGDGSVNAAAAAALRHGVPLAVFSGGTRNHFAADLGLETVEDTARAVQAGDAVAVDLARWSPGALPPPAPGRGAAAGRAAAAVAAAADGAGAAAATGGGPAPVAPGGTGASGGTVFVNTFSIGSYPELVRVRERWSRRVGSLPAGVLAAVHVLRHERPVEIRMNGVRRTVWLVFVGNSAYRTVGFAPARRGDLADGLLDVRVVHGGRFARTRLVAAALTGALGHSPVYSAALLRRVRIGGLAPGTRLAFDGEVVPAPGELVVDKLPASLVVYRPVARH</sequence>
<dbReference type="CDD" id="cd01610">
    <property type="entry name" value="PAP2_like"/>
    <property type="match status" value="1"/>
</dbReference>
<dbReference type="InterPro" id="IPR036938">
    <property type="entry name" value="PAP2/HPO_sf"/>
</dbReference>
<keyword evidence="6" id="KW-0472">Membrane</keyword>
<proteinExistence type="predicted"/>
<dbReference type="SUPFAM" id="SSF111331">
    <property type="entry name" value="NAD kinase/diacylglycerol kinase-like"/>
    <property type="match status" value="1"/>
</dbReference>
<dbReference type="GO" id="GO:0016301">
    <property type="term" value="F:kinase activity"/>
    <property type="evidence" value="ECO:0007669"/>
    <property type="project" value="UniProtKB-KW"/>
</dbReference>
<dbReference type="Gene3D" id="1.20.144.10">
    <property type="entry name" value="Phosphatidic acid phosphatase type 2/haloperoxidase"/>
    <property type="match status" value="1"/>
</dbReference>
<comment type="subcellular location">
    <subcellularLocation>
        <location evidence="1">Cell membrane</location>
        <topology evidence="1">Multi-pass membrane protein</topology>
    </subcellularLocation>
</comment>
<dbReference type="Gene3D" id="2.60.200.40">
    <property type="match status" value="1"/>
</dbReference>
<keyword evidence="2" id="KW-1003">Cell membrane</keyword>
<name>A0ABP5Z5R0_9ACTN</name>
<organism evidence="8 9">
    <name type="scientific">Streptomyces thermolineatus</name>
    <dbReference type="NCBI Taxonomy" id="44033"/>
    <lineage>
        <taxon>Bacteria</taxon>
        <taxon>Bacillati</taxon>
        <taxon>Actinomycetota</taxon>
        <taxon>Actinomycetes</taxon>
        <taxon>Kitasatosporales</taxon>
        <taxon>Streptomycetaceae</taxon>
        <taxon>Streptomyces</taxon>
    </lineage>
</organism>
<protein>
    <submittedName>
        <fullName evidence="8">Bifunctional phosphatase PAP2/diacylglycerol kinase family protein</fullName>
    </submittedName>
</protein>
<dbReference type="InterPro" id="IPR001206">
    <property type="entry name" value="Diacylglycerol_kinase_cat_dom"/>
</dbReference>
<feature type="domain" description="DAGKc" evidence="7">
    <location>
        <begin position="230"/>
        <end position="324"/>
    </location>
</feature>
<dbReference type="InterPro" id="IPR016064">
    <property type="entry name" value="NAD/diacylglycerol_kinase_sf"/>
</dbReference>
<evidence type="ECO:0000256" key="1">
    <source>
        <dbReference type="ARBA" id="ARBA00004651"/>
    </source>
</evidence>
<evidence type="ECO:0000313" key="9">
    <source>
        <dbReference type="Proteomes" id="UP001501358"/>
    </source>
</evidence>
<keyword evidence="4" id="KW-0378">Hydrolase</keyword>
<dbReference type="RefSeq" id="WP_344383653.1">
    <property type="nucleotide sequence ID" value="NZ_BAAATA010000015.1"/>
</dbReference>
<dbReference type="SMART" id="SM00046">
    <property type="entry name" value="DAGKc"/>
    <property type="match status" value="1"/>
</dbReference>
<keyword evidence="8" id="KW-0418">Kinase</keyword>
<evidence type="ECO:0000313" key="8">
    <source>
        <dbReference type="EMBL" id="GAA2491544.1"/>
    </source>
</evidence>
<dbReference type="SUPFAM" id="SSF48317">
    <property type="entry name" value="Acid phosphatase/Vanadium-dependent haloperoxidase"/>
    <property type="match status" value="1"/>
</dbReference>
<dbReference type="Proteomes" id="UP001501358">
    <property type="component" value="Unassembled WGS sequence"/>
</dbReference>
<dbReference type="InterPro" id="IPR000326">
    <property type="entry name" value="PAP2/HPO"/>
</dbReference>
<dbReference type="EMBL" id="BAAATA010000015">
    <property type="protein sequence ID" value="GAA2491544.1"/>
    <property type="molecule type" value="Genomic_DNA"/>
</dbReference>
<keyword evidence="8" id="KW-0808">Transferase</keyword>
<dbReference type="PANTHER" id="PTHR14969">
    <property type="entry name" value="SPHINGOSINE-1-PHOSPHATE PHOSPHOHYDROLASE"/>
    <property type="match status" value="1"/>
</dbReference>
<dbReference type="Gene3D" id="3.40.50.10330">
    <property type="entry name" value="Probable inorganic polyphosphate/atp-NAD kinase, domain 1"/>
    <property type="match status" value="1"/>
</dbReference>
<keyword evidence="9" id="KW-1185">Reference proteome</keyword>
<evidence type="ECO:0000256" key="2">
    <source>
        <dbReference type="ARBA" id="ARBA00022475"/>
    </source>
</evidence>
<dbReference type="Pfam" id="PF01569">
    <property type="entry name" value="PAP2"/>
    <property type="match status" value="1"/>
</dbReference>
<keyword evidence="5" id="KW-1133">Transmembrane helix</keyword>